<feature type="compositionally biased region" description="Basic residues" evidence="1">
    <location>
        <begin position="417"/>
        <end position="427"/>
    </location>
</feature>
<gene>
    <name evidence="2" type="ORF">LTR36_008073</name>
</gene>
<evidence type="ECO:0000313" key="2">
    <source>
        <dbReference type="EMBL" id="KAK4541315.1"/>
    </source>
</evidence>
<feature type="region of interest" description="Disordered" evidence="1">
    <location>
        <begin position="304"/>
        <end position="433"/>
    </location>
</feature>
<name>A0AAV9JA84_9PEZI</name>
<sequence>MSGHDAVAELIAVLDQWLREKDGITTSRPDITSVLDDVARASSCSPFATTDVPPSLAIYPNTSLATHMLQHDQNLASLHRLRARASALCLDQQTALAANKQLMAEYLQLDSSLRVPGYEKLPLDKKVKALRTAQQQAREPLAETFAVTVVRGIGSSGASDELTTHHLPAITTWAAFQDVLRDATKGWRAREAGFAEGYSLRFGKWLYQVSDHDVLEKDEYDLTSEAEYQVLRKRLRDPHVYVMVWHERIWEASKAARALWCAICEEEKERAEDEWVKRHGWLPFHPDLDPTFRAAGEWDIGGEVGVVGDGRAPSVEPLSDQEEQPGSADSKGTSDERVAEGGPDAVEVGKAPSVEPLSEQEEQPGPVKRKSTSDEDERVAKKAKAKASCLKPLTAREVRPSPVQRKATGQEDEGMAKKMKPQTRSRSRKQDRG</sequence>
<dbReference type="Proteomes" id="UP001324427">
    <property type="component" value="Unassembled WGS sequence"/>
</dbReference>
<accession>A0AAV9JA84</accession>
<reference evidence="2 3" key="1">
    <citation type="submission" date="2021-11" db="EMBL/GenBank/DDBJ databases">
        <title>Black yeast isolated from Biological Soil Crust.</title>
        <authorList>
            <person name="Kurbessoian T."/>
        </authorList>
    </citation>
    <scope>NUCLEOTIDE SEQUENCE [LARGE SCALE GENOMIC DNA]</scope>
    <source>
        <strain evidence="2 3">CCFEE 5522</strain>
    </source>
</reference>
<evidence type="ECO:0000313" key="3">
    <source>
        <dbReference type="Proteomes" id="UP001324427"/>
    </source>
</evidence>
<dbReference type="AlphaFoldDB" id="A0AAV9JA84"/>
<protein>
    <submittedName>
        <fullName evidence="2">Uncharacterized protein</fullName>
    </submittedName>
</protein>
<organism evidence="2 3">
    <name type="scientific">Oleoguttula mirabilis</name>
    <dbReference type="NCBI Taxonomy" id="1507867"/>
    <lineage>
        <taxon>Eukaryota</taxon>
        <taxon>Fungi</taxon>
        <taxon>Dikarya</taxon>
        <taxon>Ascomycota</taxon>
        <taxon>Pezizomycotina</taxon>
        <taxon>Dothideomycetes</taxon>
        <taxon>Dothideomycetidae</taxon>
        <taxon>Mycosphaerellales</taxon>
        <taxon>Teratosphaeriaceae</taxon>
        <taxon>Oleoguttula</taxon>
    </lineage>
</organism>
<evidence type="ECO:0000256" key="1">
    <source>
        <dbReference type="SAM" id="MobiDB-lite"/>
    </source>
</evidence>
<comment type="caution">
    <text evidence="2">The sequence shown here is derived from an EMBL/GenBank/DDBJ whole genome shotgun (WGS) entry which is preliminary data.</text>
</comment>
<keyword evidence="3" id="KW-1185">Reference proteome</keyword>
<dbReference type="EMBL" id="JAVFHQ010000054">
    <property type="protein sequence ID" value="KAK4541315.1"/>
    <property type="molecule type" value="Genomic_DNA"/>
</dbReference>
<proteinExistence type="predicted"/>